<reference evidence="3" key="1">
    <citation type="submission" date="2022-08" db="EMBL/GenBank/DDBJ databases">
        <authorList>
            <consortium name="DOE Joint Genome Institute"/>
            <person name="Min B."/>
            <person name="Riley R."/>
            <person name="Sierra-Patev S."/>
            <person name="Naranjo-Ortiz M."/>
            <person name="Looney B."/>
            <person name="Konkel Z."/>
            <person name="Slot J.C."/>
            <person name="Sakamoto Y."/>
            <person name="Steenwyk J.L."/>
            <person name="Rokas A."/>
            <person name="Carro J."/>
            <person name="Camarero S."/>
            <person name="Ferreira P."/>
            <person name="Molpeceres G."/>
            <person name="Ruiz-Duenas F.J."/>
            <person name="Serrano A."/>
            <person name="Henrissat B."/>
            <person name="Drula E."/>
            <person name="Hughes K.W."/>
            <person name="Mata J.L."/>
            <person name="Ishikawa N.K."/>
            <person name="Vargas-Isla R."/>
            <person name="Ushijima S."/>
            <person name="Smith C.A."/>
            <person name="Ahrendt S."/>
            <person name="Andreopoulos W."/>
            <person name="He G."/>
            <person name="Labutti K."/>
            <person name="Lipzen A."/>
            <person name="Ng V."/>
            <person name="Sandor L."/>
            <person name="Barry K."/>
            <person name="Martinez A.T."/>
            <person name="Xiao Y."/>
            <person name="Gibbons J.G."/>
            <person name="Terashima K."/>
            <person name="Hibbett D.S."/>
            <person name="Grigoriev I.V."/>
        </authorList>
    </citation>
    <scope>NUCLEOTIDE SEQUENCE</scope>
    <source>
        <strain evidence="3">TFB9207</strain>
    </source>
</reference>
<organism evidence="3 4">
    <name type="scientific">Lentinula raphanica</name>
    <dbReference type="NCBI Taxonomy" id="153919"/>
    <lineage>
        <taxon>Eukaryota</taxon>
        <taxon>Fungi</taxon>
        <taxon>Dikarya</taxon>
        <taxon>Basidiomycota</taxon>
        <taxon>Agaricomycotina</taxon>
        <taxon>Agaricomycetes</taxon>
        <taxon>Agaricomycetidae</taxon>
        <taxon>Agaricales</taxon>
        <taxon>Marasmiineae</taxon>
        <taxon>Omphalotaceae</taxon>
        <taxon>Lentinula</taxon>
    </lineage>
</organism>
<feature type="compositionally biased region" description="Polar residues" evidence="1">
    <location>
        <begin position="58"/>
        <end position="75"/>
    </location>
</feature>
<evidence type="ECO:0000256" key="1">
    <source>
        <dbReference type="SAM" id="MobiDB-lite"/>
    </source>
</evidence>
<dbReference type="Proteomes" id="UP001163846">
    <property type="component" value="Unassembled WGS sequence"/>
</dbReference>
<dbReference type="EMBL" id="MU806150">
    <property type="protein sequence ID" value="KAJ3839050.1"/>
    <property type="molecule type" value="Genomic_DNA"/>
</dbReference>
<evidence type="ECO:0000313" key="4">
    <source>
        <dbReference type="Proteomes" id="UP001163846"/>
    </source>
</evidence>
<dbReference type="AlphaFoldDB" id="A0AA38PAC3"/>
<accession>A0AA38PAC3</accession>
<protein>
    <submittedName>
        <fullName evidence="3">Uncharacterized protein</fullName>
    </submittedName>
</protein>
<feature type="compositionally biased region" description="Low complexity" evidence="1">
    <location>
        <begin position="76"/>
        <end position="93"/>
    </location>
</feature>
<gene>
    <name evidence="3" type="ORF">F5878DRAFT_660649</name>
</gene>
<feature type="region of interest" description="Disordered" evidence="1">
    <location>
        <begin position="49"/>
        <end position="98"/>
    </location>
</feature>
<comment type="caution">
    <text evidence="3">The sequence shown here is derived from an EMBL/GenBank/DDBJ whole genome shotgun (WGS) entry which is preliminary data.</text>
</comment>
<evidence type="ECO:0000313" key="3">
    <source>
        <dbReference type="EMBL" id="KAJ3839050.1"/>
    </source>
</evidence>
<feature type="signal peptide" evidence="2">
    <location>
        <begin position="1"/>
        <end position="33"/>
    </location>
</feature>
<sequence>MFTRYQRSYSGFSLRARILAVLLILELACFASAGPINIQAGSISVKSRAPSDSERHFPSTSGPINIQAGSGSSVKSEALGESEPPSPLSSSGLMPRAHPGNRKVLIRYPTGYDYTEQSDPHYRLTMTFLDHFGYIVMGGVGKPVANSRGVVKSFVTWADKPDTTDYHFELAVWGDSENLHGEMYDSHTRALEHYL</sequence>
<proteinExistence type="predicted"/>
<feature type="chain" id="PRO_5041366232" evidence="2">
    <location>
        <begin position="34"/>
        <end position="195"/>
    </location>
</feature>
<keyword evidence="2" id="KW-0732">Signal</keyword>
<evidence type="ECO:0000256" key="2">
    <source>
        <dbReference type="SAM" id="SignalP"/>
    </source>
</evidence>
<keyword evidence="4" id="KW-1185">Reference proteome</keyword>
<name>A0AA38PAC3_9AGAR</name>